<protein>
    <submittedName>
        <fullName evidence="1">Uncharacterized protein</fullName>
    </submittedName>
</protein>
<dbReference type="Proteomes" id="UP000316733">
    <property type="component" value="Segment"/>
</dbReference>
<keyword evidence="2" id="KW-1185">Reference proteome</keyword>
<evidence type="ECO:0000313" key="2">
    <source>
        <dbReference type="Proteomes" id="UP000316733"/>
    </source>
</evidence>
<proteinExistence type="predicted"/>
<reference evidence="2" key="1">
    <citation type="journal article" date="2020" name="bioRxiv">
        <title>Integrative omics analysis of Pseudomonas aeruginosa virus PA5oct highlights the molecular complexity of jumbo phages.</title>
        <authorList>
            <person name="Lood C."/>
            <person name="Danis-Wlodarczyk K."/>
            <person name="Blasdel B.G."/>
            <person name="Jang H.B."/>
            <person name="Vandenheuvel D."/>
            <person name="Briers Y."/>
            <person name="Noben J.-P."/>
            <person name="van Noort V."/>
            <person name="Drulis-Kawa Z."/>
            <person name="Lavigne R."/>
        </authorList>
    </citation>
    <scope>NUCLEOTIDE SEQUENCE [LARGE SCALE GENOMIC DNA]</scope>
</reference>
<sequence length="215" mass="24813">MSKYLSFSVNVDMDNTGLLKWLRPTTGRLDGFEESVKNFVSSFRSVESSPTVFQVYDDDDQPLQVSNMSCFFRYFPVYGMCLAPGSMVREQYRREILDYTTDEFCSFSNYFSDGKAIRGGAVLWWDVEKDLVWSVSPELIRLVYARLQSDMDIGWYHLGQEVMAVVPLRSYPNDVARWKYVQGNICGIDDQVSIRSNVDGRVTRLNWEYIVTQGG</sequence>
<evidence type="ECO:0000313" key="1">
    <source>
        <dbReference type="EMBL" id="QCG75962.1"/>
    </source>
</evidence>
<gene>
    <name evidence="1" type="ORF">EST35_0080</name>
</gene>
<name>A0A4Y5JV24_9CAUD</name>
<organism evidence="1 2">
    <name type="scientific">Pseudomonas phage vB_PaeM_PA5oct</name>
    <dbReference type="NCBI Taxonomy" id="2163605"/>
    <lineage>
        <taxon>Viruses</taxon>
        <taxon>Duplodnaviria</taxon>
        <taxon>Heunggongvirae</taxon>
        <taxon>Uroviricota</taxon>
        <taxon>Caudoviricetes</taxon>
        <taxon>Arenbergviridae</taxon>
        <taxon>Wroclawvirus</taxon>
        <taxon>Wroclawvirus PA5oct</taxon>
    </lineage>
</organism>
<accession>A0A4Y5JV24</accession>
<dbReference type="EMBL" id="MK797984">
    <property type="protein sequence ID" value="QCG75962.1"/>
    <property type="molecule type" value="Genomic_DNA"/>
</dbReference>